<gene>
    <name evidence="1" type="ORF">SAMN02982922_1689</name>
</gene>
<dbReference type="AlphaFoldDB" id="A0A1X7NGM9"/>
<accession>A0A1X7NGM9</accession>
<name>A0A1X7NGM9_9HYPH</name>
<sequence>MSAREFSKVSPALWRSARFAGLSDKGKVAFLYFCTNAHVTSVGCYMLPDGYACSDLGWPLEIYIAARTEVAQAGMIEFEGGYVLIDRWFRHNPPMNKDHAKGTMRFISEIECDRLREKSEAAFVEADALRIEREEKRVLEKAERTTRRQIEGLQQPSGTDRLLNTAYFRKRAT</sequence>
<keyword evidence="2" id="KW-1185">Reference proteome</keyword>
<proteinExistence type="predicted"/>
<dbReference type="RefSeq" id="WP_085463763.1">
    <property type="nucleotide sequence ID" value="NZ_FXBL01000004.1"/>
</dbReference>
<dbReference type="OrthoDB" id="9151463at2"/>
<dbReference type="Proteomes" id="UP000193083">
    <property type="component" value="Unassembled WGS sequence"/>
</dbReference>
<organism evidence="1 2">
    <name type="scientific">Mesorhizobium australicum</name>
    <dbReference type="NCBI Taxonomy" id="536018"/>
    <lineage>
        <taxon>Bacteria</taxon>
        <taxon>Pseudomonadati</taxon>
        <taxon>Pseudomonadota</taxon>
        <taxon>Alphaproteobacteria</taxon>
        <taxon>Hyphomicrobiales</taxon>
        <taxon>Phyllobacteriaceae</taxon>
        <taxon>Mesorhizobium</taxon>
    </lineage>
</organism>
<protein>
    <submittedName>
        <fullName evidence="1">Uncharacterized protein</fullName>
    </submittedName>
</protein>
<evidence type="ECO:0000313" key="1">
    <source>
        <dbReference type="EMBL" id="SMH36079.1"/>
    </source>
</evidence>
<dbReference type="EMBL" id="FXBL01000004">
    <property type="protein sequence ID" value="SMH36079.1"/>
    <property type="molecule type" value="Genomic_DNA"/>
</dbReference>
<reference evidence="1 2" key="1">
    <citation type="submission" date="2017-04" db="EMBL/GenBank/DDBJ databases">
        <authorList>
            <person name="Afonso C.L."/>
            <person name="Miller P.J."/>
            <person name="Scott M.A."/>
            <person name="Spackman E."/>
            <person name="Goraichik I."/>
            <person name="Dimitrov K.M."/>
            <person name="Suarez D.L."/>
            <person name="Swayne D.E."/>
        </authorList>
    </citation>
    <scope>NUCLEOTIDE SEQUENCE [LARGE SCALE GENOMIC DNA]</scope>
    <source>
        <strain evidence="1 2">B5P</strain>
    </source>
</reference>
<evidence type="ECO:0000313" key="2">
    <source>
        <dbReference type="Proteomes" id="UP000193083"/>
    </source>
</evidence>